<evidence type="ECO:0000313" key="1">
    <source>
        <dbReference type="EMBL" id="KAJ8132353.1"/>
    </source>
</evidence>
<accession>A0ACC2JYS5</accession>
<gene>
    <name evidence="1" type="ORF">O1611_g1268</name>
</gene>
<reference evidence="1" key="1">
    <citation type="submission" date="2022-12" db="EMBL/GenBank/DDBJ databases">
        <title>Genome Sequence of Lasiodiplodia mahajangana.</title>
        <authorList>
            <person name="Buettner E."/>
        </authorList>
    </citation>
    <scope>NUCLEOTIDE SEQUENCE</scope>
    <source>
        <strain evidence="1">VT137</strain>
    </source>
</reference>
<dbReference type="EMBL" id="JAPUUL010000142">
    <property type="protein sequence ID" value="KAJ8132353.1"/>
    <property type="molecule type" value="Genomic_DNA"/>
</dbReference>
<comment type="caution">
    <text evidence="1">The sequence shown here is derived from an EMBL/GenBank/DDBJ whole genome shotgun (WGS) entry which is preliminary data.</text>
</comment>
<organism evidence="1 2">
    <name type="scientific">Lasiodiplodia mahajangana</name>
    <dbReference type="NCBI Taxonomy" id="1108764"/>
    <lineage>
        <taxon>Eukaryota</taxon>
        <taxon>Fungi</taxon>
        <taxon>Dikarya</taxon>
        <taxon>Ascomycota</taxon>
        <taxon>Pezizomycotina</taxon>
        <taxon>Dothideomycetes</taxon>
        <taxon>Dothideomycetes incertae sedis</taxon>
        <taxon>Botryosphaeriales</taxon>
        <taxon>Botryosphaeriaceae</taxon>
        <taxon>Lasiodiplodia</taxon>
    </lineage>
</organism>
<evidence type="ECO:0000313" key="2">
    <source>
        <dbReference type="Proteomes" id="UP001153332"/>
    </source>
</evidence>
<protein>
    <submittedName>
        <fullName evidence="1">Uncharacterized protein</fullName>
    </submittedName>
</protein>
<keyword evidence="2" id="KW-1185">Reference proteome</keyword>
<sequence length="667" mass="75508">MRLDGELQTNRHQTTDTDTDTDLAHVTRELGTLVTHDNESIYIGNWLWGVICDEVKHIRQAVEESGVESESLEKRILGPSIQGVPFFWRPESASSDTPQPLPSQVSYIWEIFVENIDPFIKVLHVPSISKAIKEAKGKFSQMARGMEALMFAISLAAVTSLREDEVEENFGEDRQTLLARLRLGTEQALSRAGVLNTTDISTVQAFIIYLEIVKQNDGQRATWTLAGLLIRIAFGMGLHRDGSHFSNVSVFDAEIRRRVWYHICLLDWHVGDCQVFNVGITEKLFDTKQPSNLNDADITPNMASLPEPQNRYTDCTFCIVRCKMWHFARGFRPSISIEPSSNEANAAHQLELLTEIRKSMAKDLEQYLKPAENSLHLLIQSVVALELSRYDQVIHVANNFQPSRKEHRPHKPFALSMTSLDHIFHLAEQPSTSQWGWYLYSCIQWHTMSTILVGLSTSPWGPVSEMAWNLSKKAFVQLSEGTYRDPMRQPLPDLMKAVAQHRQLQIQKLRANPTWAERLAKVKTTSVPMSPIRNFSDGLEVFDTSTAEERLSLEMTIADSQSKDPDVASPGPSQTLGRSAKGDMWIDLTSSFIGTNQTDDIFLAPHSARGYEDLGRLSGLIPDGNQYESIRHTQNPRESGTYSYAFGDDGRMWWLDWDEILRTEGMP</sequence>
<proteinExistence type="predicted"/>
<name>A0ACC2JYS5_9PEZI</name>
<dbReference type="Proteomes" id="UP001153332">
    <property type="component" value="Unassembled WGS sequence"/>
</dbReference>